<evidence type="ECO:0000256" key="5">
    <source>
        <dbReference type="ARBA" id="ARBA00023319"/>
    </source>
</evidence>
<keyword evidence="2 6" id="KW-0472">Membrane</keyword>
<dbReference type="InterPro" id="IPR036179">
    <property type="entry name" value="Ig-like_dom_sf"/>
</dbReference>
<evidence type="ECO:0000256" key="7">
    <source>
        <dbReference type="SAM" id="SignalP"/>
    </source>
</evidence>
<comment type="subcellular location">
    <subcellularLocation>
        <location evidence="1">Membrane</location>
        <topology evidence="1">Single-pass type I membrane protein</topology>
    </subcellularLocation>
</comment>
<feature type="domain" description="Ig-like" evidence="8">
    <location>
        <begin position="135"/>
        <end position="210"/>
    </location>
</feature>
<evidence type="ECO:0000256" key="1">
    <source>
        <dbReference type="ARBA" id="ARBA00004479"/>
    </source>
</evidence>
<feature type="chain" id="PRO_5034488816" evidence="7">
    <location>
        <begin position="28"/>
        <end position="460"/>
    </location>
</feature>
<dbReference type="InterPro" id="IPR007110">
    <property type="entry name" value="Ig-like_dom"/>
</dbReference>
<dbReference type="GO" id="GO:0098609">
    <property type="term" value="P:cell-cell adhesion"/>
    <property type="evidence" value="ECO:0007669"/>
    <property type="project" value="TreeGrafter"/>
</dbReference>
<feature type="signal peptide" evidence="7">
    <location>
        <begin position="1"/>
        <end position="27"/>
    </location>
</feature>
<keyword evidence="7" id="KW-0732">Signal</keyword>
<dbReference type="RefSeq" id="XP_022320705.1">
    <property type="nucleotide sequence ID" value="XM_022464997.1"/>
</dbReference>
<dbReference type="InterPro" id="IPR051275">
    <property type="entry name" value="Cell_adhesion_signaling"/>
</dbReference>
<feature type="transmembrane region" description="Helical" evidence="6">
    <location>
        <begin position="340"/>
        <end position="361"/>
    </location>
</feature>
<dbReference type="SMART" id="SM00409">
    <property type="entry name" value="IG"/>
    <property type="match status" value="1"/>
</dbReference>
<dbReference type="SUPFAM" id="SSF48726">
    <property type="entry name" value="Immunoglobulin"/>
    <property type="match status" value="1"/>
</dbReference>
<keyword evidence="5" id="KW-0393">Immunoglobulin domain</keyword>
<name>A0A8B8CYN2_CRAVI</name>
<evidence type="ECO:0000256" key="2">
    <source>
        <dbReference type="ARBA" id="ARBA00023136"/>
    </source>
</evidence>
<evidence type="ECO:0000313" key="10">
    <source>
        <dbReference type="RefSeq" id="XP_022320705.1"/>
    </source>
</evidence>
<dbReference type="AlphaFoldDB" id="A0A8B8CYN2"/>
<evidence type="ECO:0000259" key="8">
    <source>
        <dbReference type="PROSITE" id="PS50835"/>
    </source>
</evidence>
<dbReference type="GO" id="GO:0005911">
    <property type="term" value="C:cell-cell junction"/>
    <property type="evidence" value="ECO:0007669"/>
    <property type="project" value="TreeGrafter"/>
</dbReference>
<evidence type="ECO:0000256" key="3">
    <source>
        <dbReference type="ARBA" id="ARBA00023157"/>
    </source>
</evidence>
<sequence>MASSSLAAKPFLHTLLLVFILTDIVSSQESTEGENVNIWIQGCIINIKWNAVTDLESCFLQIYRVQLYKNQTDLPPVDTSALRYSLEGIDSKSIYRVKITPIFMCTNDRQQGKTMEKSISTFPADQSNFITRNISDSITLTCNISGAYSPLSISWSHIKGITDKHVRSFTTSEITFEKLTYNDEGQYVCTVEFFKCGESTLRRKRTNSVTLSINGPPYLPKPLQTARINFGDNLTLALSLISFPPPSNQIIIKSQKNKTVYRGTVTFEPASLSNVVYGSLVDEYSYDARLNLFNITKDWIGANEIVFSNRMGSKSYIFRIEENFEKENFIVQFLRENTPLVAGVGGGFLALIIIIIVAVIIMDLKKKRRQRGLSLNSNQNQQEMEGLAAPNCSDHLYARPFSFGNVQHHAGKASPLTDHEKRIQIERQQCASMYSYAGFSLNEFQDDAIMYDNQFAPEYK</sequence>
<evidence type="ECO:0000313" key="9">
    <source>
        <dbReference type="Proteomes" id="UP000694844"/>
    </source>
</evidence>
<protein>
    <submittedName>
        <fullName evidence="10">Uncharacterized protein LOC111122954 isoform X1</fullName>
    </submittedName>
</protein>
<dbReference type="GeneID" id="111122954"/>
<dbReference type="InterPro" id="IPR003599">
    <property type="entry name" value="Ig_sub"/>
</dbReference>
<dbReference type="KEGG" id="cvn:111122954"/>
<keyword evidence="6" id="KW-0812">Transmembrane</keyword>
<dbReference type="InterPro" id="IPR013783">
    <property type="entry name" value="Ig-like_fold"/>
</dbReference>
<dbReference type="PANTHER" id="PTHR11640:SF31">
    <property type="entry name" value="IRREGULAR CHIASM C-ROUGHEST PROTEIN-RELATED"/>
    <property type="match status" value="1"/>
</dbReference>
<dbReference type="Gene3D" id="2.60.40.10">
    <property type="entry name" value="Immunoglobulins"/>
    <property type="match status" value="1"/>
</dbReference>
<dbReference type="GO" id="GO:0005886">
    <property type="term" value="C:plasma membrane"/>
    <property type="evidence" value="ECO:0007669"/>
    <property type="project" value="TreeGrafter"/>
</dbReference>
<dbReference type="OrthoDB" id="6151091at2759"/>
<evidence type="ECO:0000256" key="6">
    <source>
        <dbReference type="SAM" id="Phobius"/>
    </source>
</evidence>
<organism evidence="9 10">
    <name type="scientific">Crassostrea virginica</name>
    <name type="common">Eastern oyster</name>
    <dbReference type="NCBI Taxonomy" id="6565"/>
    <lineage>
        <taxon>Eukaryota</taxon>
        <taxon>Metazoa</taxon>
        <taxon>Spiralia</taxon>
        <taxon>Lophotrochozoa</taxon>
        <taxon>Mollusca</taxon>
        <taxon>Bivalvia</taxon>
        <taxon>Autobranchia</taxon>
        <taxon>Pteriomorphia</taxon>
        <taxon>Ostreida</taxon>
        <taxon>Ostreoidea</taxon>
        <taxon>Ostreidae</taxon>
        <taxon>Crassostrea</taxon>
    </lineage>
</organism>
<accession>A0A8B8CYN2</accession>
<dbReference type="PROSITE" id="PS50835">
    <property type="entry name" value="IG_LIKE"/>
    <property type="match status" value="1"/>
</dbReference>
<gene>
    <name evidence="10" type="primary">LOC111122954</name>
</gene>
<dbReference type="Proteomes" id="UP000694844">
    <property type="component" value="Chromosome 3"/>
</dbReference>
<reference evidence="10" key="1">
    <citation type="submission" date="2025-08" db="UniProtKB">
        <authorList>
            <consortium name="RefSeq"/>
        </authorList>
    </citation>
    <scope>IDENTIFICATION</scope>
    <source>
        <tissue evidence="10">Whole sample</tissue>
    </source>
</reference>
<keyword evidence="4" id="KW-0325">Glycoprotein</keyword>
<dbReference type="Pfam" id="PF13927">
    <property type="entry name" value="Ig_3"/>
    <property type="match status" value="1"/>
</dbReference>
<evidence type="ECO:0000256" key="4">
    <source>
        <dbReference type="ARBA" id="ARBA00023180"/>
    </source>
</evidence>
<keyword evidence="6" id="KW-1133">Transmembrane helix</keyword>
<dbReference type="PANTHER" id="PTHR11640">
    <property type="entry name" value="NEPHRIN"/>
    <property type="match status" value="1"/>
</dbReference>
<proteinExistence type="predicted"/>
<keyword evidence="9" id="KW-1185">Reference proteome</keyword>
<dbReference type="GO" id="GO:0050839">
    <property type="term" value="F:cell adhesion molecule binding"/>
    <property type="evidence" value="ECO:0007669"/>
    <property type="project" value="TreeGrafter"/>
</dbReference>
<keyword evidence="3" id="KW-1015">Disulfide bond</keyword>